<organism evidence="16 17">
    <name type="scientific">Chanos chanos</name>
    <name type="common">Milkfish</name>
    <name type="synonym">Mugil chanos</name>
    <dbReference type="NCBI Taxonomy" id="29144"/>
    <lineage>
        <taxon>Eukaryota</taxon>
        <taxon>Metazoa</taxon>
        <taxon>Chordata</taxon>
        <taxon>Craniata</taxon>
        <taxon>Vertebrata</taxon>
        <taxon>Euteleostomi</taxon>
        <taxon>Actinopterygii</taxon>
        <taxon>Neopterygii</taxon>
        <taxon>Teleostei</taxon>
        <taxon>Ostariophysi</taxon>
        <taxon>Gonorynchiformes</taxon>
        <taxon>Chanidae</taxon>
        <taxon>Chanos</taxon>
    </lineage>
</organism>
<dbReference type="PRINTS" id="PR00245">
    <property type="entry name" value="OLFACTORYR"/>
</dbReference>
<protein>
    <recommendedName>
        <fullName evidence="14">Olfactory receptor</fullName>
    </recommendedName>
</protein>
<dbReference type="PRINTS" id="PR00237">
    <property type="entry name" value="GPCRRHODOPSN"/>
</dbReference>
<dbReference type="Proteomes" id="UP000504632">
    <property type="component" value="Chromosome 6"/>
</dbReference>
<dbReference type="SUPFAM" id="SSF81321">
    <property type="entry name" value="Family A G protein-coupled receptor-like"/>
    <property type="match status" value="1"/>
</dbReference>
<keyword evidence="6 14" id="KW-1133">Transmembrane helix</keyword>
<keyword evidence="7 13" id="KW-0297">G-protein coupled receptor</keyword>
<evidence type="ECO:0000256" key="12">
    <source>
        <dbReference type="ARBA" id="ARBA00023224"/>
    </source>
</evidence>
<evidence type="ECO:0000256" key="5">
    <source>
        <dbReference type="ARBA" id="ARBA00022725"/>
    </source>
</evidence>
<keyword evidence="11" id="KW-0325">Glycoprotein</keyword>
<keyword evidence="16" id="KW-1185">Reference proteome</keyword>
<evidence type="ECO:0000313" key="17">
    <source>
        <dbReference type="RefSeq" id="XP_030633789.1"/>
    </source>
</evidence>
<proteinExistence type="inferred from homology"/>
<feature type="transmembrane region" description="Helical" evidence="14">
    <location>
        <begin position="197"/>
        <end position="219"/>
    </location>
</feature>
<dbReference type="InterPro" id="IPR000276">
    <property type="entry name" value="GPCR_Rhodpsn"/>
</dbReference>
<feature type="transmembrane region" description="Helical" evidence="14">
    <location>
        <begin position="273"/>
        <end position="293"/>
    </location>
</feature>
<sequence length="383" mass="42518">MNATTFEIIVVFTAYQSIGSAKNGVTVVIFLGYIAAVLASIVLMFIIYSESSLHKPMYIYLFNLVCVGLTGSTSIWPKVMLNLINQAQTSSYDNCLLQMFLIYVYGAGTFVVLTVMAYDRYVSICKPLQYHTIMTHYRVKQLLVVSNLVPVFLVAVQVFLTSRIPVCKYSLPRLFCDNLSVSNLSCGNSSIRFLSNLYGIFVIVSLVVLPLCLILLSYAKIISVSLRVSKDAKRKAISTCTPHLVVFINFSAASLFTVVYNRISSYIPSEMNIFVAFQIVLIPPLLHPVIYGIRTKEIRKCFSKTLRRRMSPFAIFHLNSKLQSFAVKGGAAAVPGHDAASWDNLDGTPVEIGECPGVHAEPPQSPEEEEPLSRCLHDHTCVV</sequence>
<keyword evidence="8 14" id="KW-0472">Membrane</keyword>
<dbReference type="PANTHER" id="PTHR26451">
    <property type="entry name" value="G_PROTEIN_RECEP_F1_2 DOMAIN-CONTAINING PROTEIN"/>
    <property type="match status" value="1"/>
</dbReference>
<keyword evidence="3 14" id="KW-0716">Sensory transduction</keyword>
<evidence type="ECO:0000256" key="1">
    <source>
        <dbReference type="ARBA" id="ARBA00004651"/>
    </source>
</evidence>
<evidence type="ECO:0000256" key="4">
    <source>
        <dbReference type="ARBA" id="ARBA00022692"/>
    </source>
</evidence>
<evidence type="ECO:0000256" key="14">
    <source>
        <dbReference type="RuleBase" id="RU363047"/>
    </source>
</evidence>
<evidence type="ECO:0000256" key="10">
    <source>
        <dbReference type="ARBA" id="ARBA00023170"/>
    </source>
</evidence>
<dbReference type="InterPro" id="IPR017452">
    <property type="entry name" value="GPCR_Rhodpsn_7TM"/>
</dbReference>
<dbReference type="InterPro" id="IPR052921">
    <property type="entry name" value="GPCR1_Superfamily_Member"/>
</dbReference>
<dbReference type="InterPro" id="IPR000725">
    <property type="entry name" value="Olfact_rcpt"/>
</dbReference>
<feature type="transmembrane region" description="Helical" evidence="14">
    <location>
        <begin position="58"/>
        <end position="76"/>
    </location>
</feature>
<reference evidence="17" key="1">
    <citation type="submission" date="2025-08" db="UniProtKB">
        <authorList>
            <consortium name="RefSeq"/>
        </authorList>
    </citation>
    <scope>IDENTIFICATION</scope>
</reference>
<dbReference type="GO" id="GO:0004984">
    <property type="term" value="F:olfactory receptor activity"/>
    <property type="evidence" value="ECO:0007669"/>
    <property type="project" value="InterPro"/>
</dbReference>
<evidence type="ECO:0000313" key="16">
    <source>
        <dbReference type="Proteomes" id="UP000504632"/>
    </source>
</evidence>
<dbReference type="GO" id="GO:0005886">
    <property type="term" value="C:plasma membrane"/>
    <property type="evidence" value="ECO:0007669"/>
    <property type="project" value="UniProtKB-SubCell"/>
</dbReference>
<dbReference type="Pfam" id="PF13853">
    <property type="entry name" value="7tm_4"/>
    <property type="match status" value="1"/>
</dbReference>
<feature type="transmembrane region" description="Helical" evidence="14">
    <location>
        <begin position="96"/>
        <end position="118"/>
    </location>
</feature>
<dbReference type="GeneID" id="115814955"/>
<evidence type="ECO:0000256" key="6">
    <source>
        <dbReference type="ARBA" id="ARBA00022989"/>
    </source>
</evidence>
<feature type="domain" description="G-protein coupled receptors family 1 profile" evidence="15">
    <location>
        <begin position="39"/>
        <end position="291"/>
    </location>
</feature>
<dbReference type="FunFam" id="1.20.1070.10:FF:000024">
    <property type="entry name" value="Olfactory receptor"/>
    <property type="match status" value="1"/>
</dbReference>
<evidence type="ECO:0000256" key="2">
    <source>
        <dbReference type="ARBA" id="ARBA00022475"/>
    </source>
</evidence>
<evidence type="ECO:0000256" key="13">
    <source>
        <dbReference type="RuleBase" id="RU000688"/>
    </source>
</evidence>
<comment type="subcellular location">
    <subcellularLocation>
        <location evidence="1 14">Cell membrane</location>
        <topology evidence="1 14">Multi-pass membrane protein</topology>
    </subcellularLocation>
</comment>
<feature type="transmembrane region" description="Helical" evidence="14">
    <location>
        <begin position="240"/>
        <end position="261"/>
    </location>
</feature>
<evidence type="ECO:0000256" key="11">
    <source>
        <dbReference type="ARBA" id="ARBA00023180"/>
    </source>
</evidence>
<dbReference type="InParanoid" id="A0A6J2VPT0"/>
<comment type="similarity">
    <text evidence="13">Belongs to the G-protein coupled receptor 1 family.</text>
</comment>
<evidence type="ECO:0000259" key="15">
    <source>
        <dbReference type="PROSITE" id="PS50262"/>
    </source>
</evidence>
<dbReference type="OrthoDB" id="5967898at2759"/>
<dbReference type="PROSITE" id="PS50262">
    <property type="entry name" value="G_PROTEIN_RECEP_F1_2"/>
    <property type="match status" value="1"/>
</dbReference>
<feature type="transmembrane region" description="Helical" evidence="14">
    <location>
        <begin position="139"/>
        <end position="160"/>
    </location>
</feature>
<dbReference type="PROSITE" id="PS00237">
    <property type="entry name" value="G_PROTEIN_RECEP_F1_1"/>
    <property type="match status" value="1"/>
</dbReference>
<keyword evidence="2 14" id="KW-1003">Cell membrane</keyword>
<name>A0A6J2VPT0_CHACN</name>
<keyword evidence="4 13" id="KW-0812">Transmembrane</keyword>
<feature type="transmembrane region" description="Helical" evidence="14">
    <location>
        <begin position="25"/>
        <end position="46"/>
    </location>
</feature>
<dbReference type="GO" id="GO:0004930">
    <property type="term" value="F:G protein-coupled receptor activity"/>
    <property type="evidence" value="ECO:0007669"/>
    <property type="project" value="UniProtKB-KW"/>
</dbReference>
<dbReference type="GO" id="GO:0005549">
    <property type="term" value="F:odorant binding"/>
    <property type="evidence" value="ECO:0007669"/>
    <property type="project" value="TreeGrafter"/>
</dbReference>
<evidence type="ECO:0000256" key="7">
    <source>
        <dbReference type="ARBA" id="ARBA00023040"/>
    </source>
</evidence>
<evidence type="ECO:0000256" key="3">
    <source>
        <dbReference type="ARBA" id="ARBA00022606"/>
    </source>
</evidence>
<dbReference type="AlphaFoldDB" id="A0A6J2VPT0"/>
<dbReference type="Gene3D" id="1.20.1070.10">
    <property type="entry name" value="Rhodopsin 7-helix transmembrane proteins"/>
    <property type="match status" value="1"/>
</dbReference>
<accession>A0A6J2VPT0</accession>
<dbReference type="PANTHER" id="PTHR26451:SF345">
    <property type="entry name" value="OLFACTORY RECEPTOR"/>
    <property type="match status" value="1"/>
</dbReference>
<keyword evidence="5 14" id="KW-0552">Olfaction</keyword>
<dbReference type="RefSeq" id="XP_030633789.1">
    <property type="nucleotide sequence ID" value="XM_030777929.1"/>
</dbReference>
<keyword evidence="10 13" id="KW-0675">Receptor</keyword>
<evidence type="ECO:0000256" key="9">
    <source>
        <dbReference type="ARBA" id="ARBA00023157"/>
    </source>
</evidence>
<keyword evidence="12 13" id="KW-0807">Transducer</keyword>
<gene>
    <name evidence="17" type="primary">LOC115814955</name>
</gene>
<evidence type="ECO:0000256" key="8">
    <source>
        <dbReference type="ARBA" id="ARBA00023136"/>
    </source>
</evidence>
<keyword evidence="9" id="KW-1015">Disulfide bond</keyword>